<evidence type="ECO:0000313" key="2">
    <source>
        <dbReference type="Proteomes" id="UP000266118"/>
    </source>
</evidence>
<dbReference type="RefSeq" id="WP_119986738.1">
    <property type="nucleotide sequence ID" value="NZ_CP032489.1"/>
</dbReference>
<keyword evidence="2" id="KW-1185">Reference proteome</keyword>
<dbReference type="Proteomes" id="UP000266118">
    <property type="component" value="Chromosome"/>
</dbReference>
<gene>
    <name evidence="1" type="ORF">D6B99_07850</name>
</gene>
<proteinExistence type="predicted"/>
<dbReference type="KEGG" id="ark:D6B99_07850"/>
<dbReference type="InterPro" id="IPR034660">
    <property type="entry name" value="DinB/YfiT-like"/>
</dbReference>
<organism evidence="1 2">
    <name type="scientific">Arachidicoccus soli</name>
    <dbReference type="NCBI Taxonomy" id="2341117"/>
    <lineage>
        <taxon>Bacteria</taxon>
        <taxon>Pseudomonadati</taxon>
        <taxon>Bacteroidota</taxon>
        <taxon>Chitinophagia</taxon>
        <taxon>Chitinophagales</taxon>
        <taxon>Chitinophagaceae</taxon>
        <taxon>Arachidicoccus</taxon>
    </lineage>
</organism>
<reference evidence="1 2" key="1">
    <citation type="submission" date="2018-09" db="EMBL/GenBank/DDBJ databases">
        <title>Arachidicoccus sp. nov., a bacterium isolated from soil.</title>
        <authorList>
            <person name="Weon H.-Y."/>
            <person name="Kwon S.-W."/>
            <person name="Lee S.A."/>
        </authorList>
    </citation>
    <scope>NUCLEOTIDE SEQUENCE [LARGE SCALE GENOMIC DNA]</scope>
    <source>
        <strain evidence="1 2">KIS59-12</strain>
    </source>
</reference>
<accession>A0A386HP29</accession>
<dbReference type="AlphaFoldDB" id="A0A386HP29"/>
<dbReference type="EMBL" id="CP032489">
    <property type="protein sequence ID" value="AYD47523.1"/>
    <property type="molecule type" value="Genomic_DNA"/>
</dbReference>
<protein>
    <submittedName>
        <fullName evidence="1">DUF1572 domain-containing protein</fullName>
    </submittedName>
</protein>
<dbReference type="InterPro" id="IPR011466">
    <property type="entry name" value="DUF1572"/>
</dbReference>
<name>A0A386HP29_9BACT</name>
<dbReference type="Pfam" id="PF07609">
    <property type="entry name" value="DUF1572"/>
    <property type="match status" value="1"/>
</dbReference>
<dbReference type="SUPFAM" id="SSF109854">
    <property type="entry name" value="DinB/YfiT-like putative metalloenzymes"/>
    <property type="match status" value="1"/>
</dbReference>
<sequence length="176" mass="20627">MSFENDFLESVILRFESYKALGDKTLIQLHEDECFARSSESLNSIAMIINHMNGNMLSRWTNFLTEDGEKPWRKRDAEFEDFKCDKEELLKLWEDGWDCMLNTLRGLKAEDLEKTIYIRREPLKAYDAIIRQLMHLSYHVGQIILYAKILKGEDWHALSIPKNKSKEFNAGMGMGI</sequence>
<dbReference type="OrthoDB" id="68731at2"/>
<dbReference type="Gene3D" id="1.20.120.450">
    <property type="entry name" value="dinb family like domain"/>
    <property type="match status" value="1"/>
</dbReference>
<evidence type="ECO:0000313" key="1">
    <source>
        <dbReference type="EMBL" id="AYD47523.1"/>
    </source>
</evidence>